<comment type="subcellular location">
    <subcellularLocation>
        <location evidence="2">Membrane</location>
    </subcellularLocation>
</comment>
<dbReference type="PANTHER" id="PTHR47943:SF2">
    <property type="entry name" value="CYTOCHROME P450"/>
    <property type="match status" value="1"/>
</dbReference>
<keyword evidence="6" id="KW-0560">Oxidoreductase</keyword>
<keyword evidence="8" id="KW-0503">Monooxygenase</keyword>
<sequence length="279" mass="31750">MSALAWIGTTLVTLVAVAYLVQLRRKKKYSRLPPGPTGLPLLGHLHLIGKFPHQDLHRLSRAHGPIMYLNFGFVPVIIVSSPAAAEQFLKTHDLNFASRPRREAFKYMVYEQRNLVFAPYGPYWRNMRRRQEVGFLIESIQKAALDGITVDLSTKVSSTNADITCRMVFGKKYADQDLDERGFRAVMQEGMRLSATPNIGDYFPYIGALNLQGLNGRLKALGKVLDKFLEKIIDEHVQSKPTEQVQHKDFVDIMLALMESREPEFRIDRAHVKAIMLVI</sequence>
<keyword evidence="4" id="KW-0349">Heme</keyword>
<dbReference type="Pfam" id="PF00067">
    <property type="entry name" value="p450"/>
    <property type="match status" value="1"/>
</dbReference>
<comment type="cofactor">
    <cofactor evidence="1">
        <name>heme</name>
        <dbReference type="ChEBI" id="CHEBI:30413"/>
    </cofactor>
</comment>
<evidence type="ECO:0000256" key="5">
    <source>
        <dbReference type="ARBA" id="ARBA00022723"/>
    </source>
</evidence>
<dbReference type="AlphaFoldDB" id="A0AAU9RTQ9"/>
<evidence type="ECO:0000256" key="8">
    <source>
        <dbReference type="ARBA" id="ARBA00023033"/>
    </source>
</evidence>
<dbReference type="GO" id="GO:0005506">
    <property type="term" value="F:iron ion binding"/>
    <property type="evidence" value="ECO:0007669"/>
    <property type="project" value="InterPro"/>
</dbReference>
<evidence type="ECO:0000256" key="6">
    <source>
        <dbReference type="ARBA" id="ARBA00023002"/>
    </source>
</evidence>
<evidence type="ECO:0000256" key="2">
    <source>
        <dbReference type="ARBA" id="ARBA00004370"/>
    </source>
</evidence>
<dbReference type="EMBL" id="CAJVSB020000339">
    <property type="protein sequence ID" value="CAH2049754.1"/>
    <property type="molecule type" value="Genomic_DNA"/>
</dbReference>
<dbReference type="InterPro" id="IPR036396">
    <property type="entry name" value="Cyt_P450_sf"/>
</dbReference>
<evidence type="ECO:0000313" key="11">
    <source>
        <dbReference type="Proteomes" id="UP000836841"/>
    </source>
</evidence>
<evidence type="ECO:0000313" key="10">
    <source>
        <dbReference type="EMBL" id="CAH2049754.1"/>
    </source>
</evidence>
<evidence type="ECO:0000256" key="7">
    <source>
        <dbReference type="ARBA" id="ARBA00023004"/>
    </source>
</evidence>
<protein>
    <recommendedName>
        <fullName evidence="12">Cytochrome P450</fullName>
    </recommendedName>
</protein>
<name>A0AAU9RTQ9_THLAR</name>
<evidence type="ECO:0000256" key="4">
    <source>
        <dbReference type="ARBA" id="ARBA00022617"/>
    </source>
</evidence>
<dbReference type="Proteomes" id="UP000836841">
    <property type="component" value="Unassembled WGS sequence"/>
</dbReference>
<evidence type="ECO:0008006" key="12">
    <source>
        <dbReference type="Google" id="ProtNLM"/>
    </source>
</evidence>
<dbReference type="PANTHER" id="PTHR47943">
    <property type="entry name" value="CYTOCHROME P450 93A3-LIKE"/>
    <property type="match status" value="1"/>
</dbReference>
<evidence type="ECO:0000256" key="3">
    <source>
        <dbReference type="ARBA" id="ARBA00010617"/>
    </source>
</evidence>
<evidence type="ECO:0000256" key="9">
    <source>
        <dbReference type="ARBA" id="ARBA00023136"/>
    </source>
</evidence>
<proteinExistence type="inferred from homology"/>
<dbReference type="SUPFAM" id="SSF48264">
    <property type="entry name" value="Cytochrome P450"/>
    <property type="match status" value="1"/>
</dbReference>
<dbReference type="InterPro" id="IPR002401">
    <property type="entry name" value="Cyt_P450_E_grp-I"/>
</dbReference>
<dbReference type="Gene3D" id="1.10.630.10">
    <property type="entry name" value="Cytochrome P450"/>
    <property type="match status" value="1"/>
</dbReference>
<dbReference type="GO" id="GO:0016705">
    <property type="term" value="F:oxidoreductase activity, acting on paired donors, with incorporation or reduction of molecular oxygen"/>
    <property type="evidence" value="ECO:0007669"/>
    <property type="project" value="InterPro"/>
</dbReference>
<keyword evidence="5" id="KW-0479">Metal-binding</keyword>
<keyword evidence="11" id="KW-1185">Reference proteome</keyword>
<organism evidence="10 11">
    <name type="scientific">Thlaspi arvense</name>
    <name type="common">Field penny-cress</name>
    <dbReference type="NCBI Taxonomy" id="13288"/>
    <lineage>
        <taxon>Eukaryota</taxon>
        <taxon>Viridiplantae</taxon>
        <taxon>Streptophyta</taxon>
        <taxon>Embryophyta</taxon>
        <taxon>Tracheophyta</taxon>
        <taxon>Spermatophyta</taxon>
        <taxon>Magnoliopsida</taxon>
        <taxon>eudicotyledons</taxon>
        <taxon>Gunneridae</taxon>
        <taxon>Pentapetalae</taxon>
        <taxon>rosids</taxon>
        <taxon>malvids</taxon>
        <taxon>Brassicales</taxon>
        <taxon>Brassicaceae</taxon>
        <taxon>Thlaspideae</taxon>
        <taxon>Thlaspi</taxon>
    </lineage>
</organism>
<comment type="caution">
    <text evidence="10">The sequence shown here is derived from an EMBL/GenBank/DDBJ whole genome shotgun (WGS) entry which is preliminary data.</text>
</comment>
<dbReference type="GO" id="GO:0016020">
    <property type="term" value="C:membrane"/>
    <property type="evidence" value="ECO:0007669"/>
    <property type="project" value="UniProtKB-SubCell"/>
</dbReference>
<keyword evidence="7" id="KW-0408">Iron</keyword>
<gene>
    <name evidence="10" type="ORF">TAV2_LOCUS8405</name>
</gene>
<dbReference type="InterPro" id="IPR001128">
    <property type="entry name" value="Cyt_P450"/>
</dbReference>
<accession>A0AAU9RTQ9</accession>
<dbReference type="GO" id="GO:0004497">
    <property type="term" value="F:monooxygenase activity"/>
    <property type="evidence" value="ECO:0007669"/>
    <property type="project" value="UniProtKB-KW"/>
</dbReference>
<comment type="similarity">
    <text evidence="3">Belongs to the cytochrome P450 family.</text>
</comment>
<dbReference type="GO" id="GO:0020037">
    <property type="term" value="F:heme binding"/>
    <property type="evidence" value="ECO:0007669"/>
    <property type="project" value="InterPro"/>
</dbReference>
<evidence type="ECO:0000256" key="1">
    <source>
        <dbReference type="ARBA" id="ARBA00001971"/>
    </source>
</evidence>
<keyword evidence="9" id="KW-0472">Membrane</keyword>
<reference evidence="10 11" key="1">
    <citation type="submission" date="2022-03" db="EMBL/GenBank/DDBJ databases">
        <authorList>
            <person name="Nunn A."/>
            <person name="Chopra R."/>
            <person name="Nunn A."/>
            <person name="Contreras Garrido A."/>
        </authorList>
    </citation>
    <scope>NUCLEOTIDE SEQUENCE [LARGE SCALE GENOMIC DNA]</scope>
</reference>
<dbReference type="PRINTS" id="PR00463">
    <property type="entry name" value="EP450I"/>
</dbReference>